<name>A0AA39J5Z8_9AGAR</name>
<organism evidence="1 2">
    <name type="scientific">Armillaria borealis</name>
    <dbReference type="NCBI Taxonomy" id="47425"/>
    <lineage>
        <taxon>Eukaryota</taxon>
        <taxon>Fungi</taxon>
        <taxon>Dikarya</taxon>
        <taxon>Basidiomycota</taxon>
        <taxon>Agaricomycotina</taxon>
        <taxon>Agaricomycetes</taxon>
        <taxon>Agaricomycetidae</taxon>
        <taxon>Agaricales</taxon>
        <taxon>Marasmiineae</taxon>
        <taxon>Physalacriaceae</taxon>
        <taxon>Armillaria</taxon>
    </lineage>
</organism>
<keyword evidence="2" id="KW-1185">Reference proteome</keyword>
<dbReference type="AlphaFoldDB" id="A0AA39J5Z8"/>
<evidence type="ECO:0000313" key="2">
    <source>
        <dbReference type="Proteomes" id="UP001175226"/>
    </source>
</evidence>
<comment type="caution">
    <text evidence="1">The sequence shown here is derived from an EMBL/GenBank/DDBJ whole genome shotgun (WGS) entry which is preliminary data.</text>
</comment>
<reference evidence="1" key="1">
    <citation type="submission" date="2023-06" db="EMBL/GenBank/DDBJ databases">
        <authorList>
            <consortium name="Lawrence Berkeley National Laboratory"/>
            <person name="Ahrendt S."/>
            <person name="Sahu N."/>
            <person name="Indic B."/>
            <person name="Wong-Bajracharya J."/>
            <person name="Merenyi Z."/>
            <person name="Ke H.-M."/>
            <person name="Monk M."/>
            <person name="Kocsube S."/>
            <person name="Drula E."/>
            <person name="Lipzen A."/>
            <person name="Balint B."/>
            <person name="Henrissat B."/>
            <person name="Andreopoulos B."/>
            <person name="Martin F.M."/>
            <person name="Harder C.B."/>
            <person name="Rigling D."/>
            <person name="Ford K.L."/>
            <person name="Foster G.D."/>
            <person name="Pangilinan J."/>
            <person name="Papanicolaou A."/>
            <person name="Barry K."/>
            <person name="LaButti K."/>
            <person name="Viragh M."/>
            <person name="Koriabine M."/>
            <person name="Yan M."/>
            <person name="Riley R."/>
            <person name="Champramary S."/>
            <person name="Plett K.L."/>
            <person name="Tsai I.J."/>
            <person name="Slot J."/>
            <person name="Sipos G."/>
            <person name="Plett J."/>
            <person name="Nagy L.G."/>
            <person name="Grigoriev I.V."/>
        </authorList>
    </citation>
    <scope>NUCLEOTIDE SEQUENCE</scope>
    <source>
        <strain evidence="1">FPL87.14</strain>
    </source>
</reference>
<protein>
    <submittedName>
        <fullName evidence="1">Uncharacterized protein</fullName>
    </submittedName>
</protein>
<evidence type="ECO:0000313" key="1">
    <source>
        <dbReference type="EMBL" id="KAK0435881.1"/>
    </source>
</evidence>
<sequence>KSCPIEALCPLDRDTSDAGGHYVPDISDRELDTLFTEISRVKGHTITFIADCCYARSFPRTPDTEMRSIQHTTRSDVNDMLPAGHERLEHIPDYQSILSDQIGVLMYVWRRVETTRLRGRL</sequence>
<gene>
    <name evidence="1" type="ORF">EV421DRAFT_1716425</name>
</gene>
<dbReference type="EMBL" id="JAUEPT010000059">
    <property type="protein sequence ID" value="KAK0435881.1"/>
    <property type="molecule type" value="Genomic_DNA"/>
</dbReference>
<accession>A0AA39J5Z8</accession>
<feature type="non-terminal residue" evidence="1">
    <location>
        <position position="1"/>
    </location>
</feature>
<proteinExistence type="predicted"/>
<dbReference type="Gene3D" id="3.40.50.1460">
    <property type="match status" value="1"/>
</dbReference>
<dbReference type="Proteomes" id="UP001175226">
    <property type="component" value="Unassembled WGS sequence"/>
</dbReference>